<keyword evidence="10" id="KW-0406">Ion transport</keyword>
<evidence type="ECO:0000256" key="11">
    <source>
        <dbReference type="ARBA" id="ARBA00023136"/>
    </source>
</evidence>
<protein>
    <submittedName>
        <fullName evidence="14">Na+/H+ antiporter</fullName>
    </submittedName>
</protein>
<keyword evidence="9" id="KW-0915">Sodium</keyword>
<name>A1ZHC7_MICM2</name>
<dbReference type="NCBIfam" id="NF007093">
    <property type="entry name" value="PRK09547.1"/>
    <property type="match status" value="1"/>
</dbReference>
<evidence type="ECO:0000256" key="7">
    <source>
        <dbReference type="ARBA" id="ARBA00022692"/>
    </source>
</evidence>
<keyword evidence="15" id="KW-1185">Reference proteome</keyword>
<organism evidence="14 15">
    <name type="scientific">Microscilla marina ATCC 23134</name>
    <dbReference type="NCBI Taxonomy" id="313606"/>
    <lineage>
        <taxon>Bacteria</taxon>
        <taxon>Pseudomonadati</taxon>
        <taxon>Bacteroidota</taxon>
        <taxon>Cytophagia</taxon>
        <taxon>Cytophagales</taxon>
        <taxon>Microscillaceae</taxon>
        <taxon>Microscilla</taxon>
    </lineage>
</organism>
<keyword evidence="6" id="KW-0997">Cell inner membrane</keyword>
<evidence type="ECO:0000256" key="12">
    <source>
        <dbReference type="ARBA" id="ARBA00023201"/>
    </source>
</evidence>
<evidence type="ECO:0000256" key="4">
    <source>
        <dbReference type="ARBA" id="ARBA00022449"/>
    </source>
</evidence>
<feature type="transmembrane region" description="Helical" evidence="13">
    <location>
        <begin position="510"/>
        <end position="527"/>
    </location>
</feature>
<keyword evidence="7 13" id="KW-0812">Transmembrane</keyword>
<dbReference type="EMBL" id="AAWS01000007">
    <property type="protein sequence ID" value="EAY30396.1"/>
    <property type="molecule type" value="Genomic_DNA"/>
</dbReference>
<feature type="transmembrane region" description="Helical" evidence="13">
    <location>
        <begin position="352"/>
        <end position="370"/>
    </location>
</feature>
<evidence type="ECO:0000256" key="6">
    <source>
        <dbReference type="ARBA" id="ARBA00022519"/>
    </source>
</evidence>
<accession>A1ZHC7</accession>
<evidence type="ECO:0000256" key="2">
    <source>
        <dbReference type="ARBA" id="ARBA00006036"/>
    </source>
</evidence>
<keyword evidence="8 13" id="KW-1133">Transmembrane helix</keyword>
<dbReference type="RefSeq" id="WP_002695400.1">
    <property type="nucleotide sequence ID" value="NZ_AAWS01000007.1"/>
</dbReference>
<evidence type="ECO:0000256" key="10">
    <source>
        <dbReference type="ARBA" id="ARBA00023065"/>
    </source>
</evidence>
<feature type="transmembrane region" description="Helical" evidence="13">
    <location>
        <begin position="20"/>
        <end position="41"/>
    </location>
</feature>
<evidence type="ECO:0000256" key="13">
    <source>
        <dbReference type="SAM" id="Phobius"/>
    </source>
</evidence>
<feature type="transmembrane region" description="Helical" evidence="13">
    <location>
        <begin position="94"/>
        <end position="112"/>
    </location>
</feature>
<dbReference type="PANTHER" id="PTHR43302:SF1">
    <property type="entry name" value="NA(+)_H(+) ANTIPORTER NHAB"/>
    <property type="match status" value="1"/>
</dbReference>
<dbReference type="PANTHER" id="PTHR43302">
    <property type="entry name" value="TRANSPORTER ARSB-RELATED"/>
    <property type="match status" value="1"/>
</dbReference>
<dbReference type="GO" id="GO:0015385">
    <property type="term" value="F:sodium:proton antiporter activity"/>
    <property type="evidence" value="ECO:0007669"/>
    <property type="project" value="InterPro"/>
</dbReference>
<evidence type="ECO:0000256" key="1">
    <source>
        <dbReference type="ARBA" id="ARBA00004651"/>
    </source>
</evidence>
<evidence type="ECO:0000313" key="15">
    <source>
        <dbReference type="Proteomes" id="UP000004095"/>
    </source>
</evidence>
<dbReference type="OrthoDB" id="5288732at2"/>
<dbReference type="HAMAP" id="MF_01599">
    <property type="entry name" value="NhaB"/>
    <property type="match status" value="1"/>
</dbReference>
<dbReference type="Proteomes" id="UP000004095">
    <property type="component" value="Unassembled WGS sequence"/>
</dbReference>
<comment type="caution">
    <text evidence="14">The sequence shown here is derived from an EMBL/GenBank/DDBJ whole genome shotgun (WGS) entry which is preliminary data.</text>
</comment>
<feature type="transmembrane region" description="Helical" evidence="13">
    <location>
        <begin position="299"/>
        <end position="332"/>
    </location>
</feature>
<keyword evidence="3" id="KW-0813">Transport</keyword>
<dbReference type="eggNOG" id="COG3067">
    <property type="taxonomic scope" value="Bacteria"/>
</dbReference>
<feature type="transmembrane region" description="Helical" evidence="13">
    <location>
        <begin position="133"/>
        <end position="165"/>
    </location>
</feature>
<keyword evidence="5" id="KW-1003">Cell membrane</keyword>
<feature type="transmembrane region" description="Helical" evidence="13">
    <location>
        <begin position="240"/>
        <end position="262"/>
    </location>
</feature>
<keyword evidence="12" id="KW-0739">Sodium transport</keyword>
<evidence type="ECO:0000256" key="5">
    <source>
        <dbReference type="ARBA" id="ARBA00022475"/>
    </source>
</evidence>
<evidence type="ECO:0000313" key="14">
    <source>
        <dbReference type="EMBL" id="EAY30396.1"/>
    </source>
</evidence>
<dbReference type="GO" id="GO:0005886">
    <property type="term" value="C:plasma membrane"/>
    <property type="evidence" value="ECO:0007669"/>
    <property type="project" value="UniProtKB-SubCell"/>
</dbReference>
<evidence type="ECO:0000256" key="9">
    <source>
        <dbReference type="ARBA" id="ARBA00023053"/>
    </source>
</evidence>
<gene>
    <name evidence="14" type="ORF">M23134_08225</name>
</gene>
<comment type="similarity">
    <text evidence="2">Belongs to the NhaB Na(+)/H(+) (TC 2.A.34) antiporter family.</text>
</comment>
<evidence type="ECO:0000256" key="3">
    <source>
        <dbReference type="ARBA" id="ARBA00022448"/>
    </source>
</evidence>
<dbReference type="InterPro" id="IPR004671">
    <property type="entry name" value="Na+/H+_antiporter_NhaB"/>
</dbReference>
<feature type="transmembrane region" description="Helical" evidence="13">
    <location>
        <begin position="48"/>
        <end position="74"/>
    </location>
</feature>
<comment type="subcellular location">
    <subcellularLocation>
        <location evidence="1">Cell membrane</location>
        <topology evidence="1">Multi-pass membrane protein</topology>
    </subcellularLocation>
</comment>
<proteinExistence type="inferred from homology"/>
<dbReference type="AlphaFoldDB" id="A1ZHC7"/>
<feature type="transmembrane region" description="Helical" evidence="13">
    <location>
        <begin position="485"/>
        <end position="503"/>
    </location>
</feature>
<reference evidence="14 15" key="1">
    <citation type="submission" date="2007-01" db="EMBL/GenBank/DDBJ databases">
        <authorList>
            <person name="Haygood M."/>
            <person name="Podell S."/>
            <person name="Anderson C."/>
            <person name="Hopkinson B."/>
            <person name="Roe K."/>
            <person name="Barbeau K."/>
            <person name="Gaasterland T."/>
            <person name="Ferriera S."/>
            <person name="Johnson J."/>
            <person name="Kravitz S."/>
            <person name="Beeson K."/>
            <person name="Sutton G."/>
            <person name="Rogers Y.-H."/>
            <person name="Friedman R."/>
            <person name="Frazier M."/>
            <person name="Venter J.C."/>
        </authorList>
    </citation>
    <scope>NUCLEOTIDE SEQUENCE [LARGE SCALE GENOMIC DNA]</scope>
    <source>
        <strain evidence="14 15">ATCC 23134</strain>
    </source>
</reference>
<dbReference type="Pfam" id="PF06450">
    <property type="entry name" value="NhaB"/>
    <property type="match status" value="2"/>
</dbReference>
<keyword evidence="4" id="KW-0050">Antiport</keyword>
<sequence length="530" mass="58128">MSNPSLKSVAFKSFMGNSPVWYKQAVIIALVLNPIVLVATGSHQITGWLILIEFIATLALALKCYPLIPGGLIALEAAFMKMVTPHSIFHEVEGNLSVILLLLFMVAGIHFMKDLLSWVFTKIIVGIRSKYTLSLTFAFVGAFLSAWLDALTVTAVMIAVAIAFYNIYTSASLDERVPGDLDKDKKKFVARQDLDNFGGFLRNLLMHGVVGTALGGVSTQVGEPQNLIIAKKMGWDFIEFYLKMAHVSLPLLAAGLVVTVLVERFKIVGYGYNIPDNVRAILKQNADKMRDEMDTRKRWNLVVQGIGGIWLVVALAMHLAEVGLIGLSVVIFLTAATGKTDENTIGHAFEEATPFTALLVVFFVIVGMIEETHLFKPIINLALEAKGSQQTYIFFFASGILSAISDNVFVGTIYIKEATNAFFTPELLGMSKVAIEDAIKNKEMQKLLTALATKSPEQFQQLENVAVAINVGTNIPSIATPNGQAAFLFLLTNAIAARINLSYLRMVKMAFPYFLVITTVAAIFLMLEWL</sequence>
<keyword evidence="11 13" id="KW-0472">Membrane</keyword>
<feature type="transmembrane region" description="Helical" evidence="13">
    <location>
        <begin position="391"/>
        <end position="415"/>
    </location>
</feature>
<evidence type="ECO:0000256" key="8">
    <source>
        <dbReference type="ARBA" id="ARBA00022989"/>
    </source>
</evidence>